<feature type="non-terminal residue" evidence="1">
    <location>
        <position position="64"/>
    </location>
</feature>
<comment type="caution">
    <text evidence="1">The sequence shown here is derived from an EMBL/GenBank/DDBJ whole genome shotgun (WGS) entry which is preliminary data.</text>
</comment>
<accession>A0A820IZT9</accession>
<name>A0A820IZT9_9BILA</name>
<feature type="non-terminal residue" evidence="1">
    <location>
        <position position="1"/>
    </location>
</feature>
<evidence type="ECO:0000313" key="1">
    <source>
        <dbReference type="EMBL" id="CAF4319418.1"/>
    </source>
</evidence>
<proteinExistence type="predicted"/>
<dbReference type="EMBL" id="CAJOAX010053029">
    <property type="protein sequence ID" value="CAF4319418.1"/>
    <property type="molecule type" value="Genomic_DNA"/>
</dbReference>
<dbReference type="Proteomes" id="UP000663823">
    <property type="component" value="Unassembled WGS sequence"/>
</dbReference>
<sequence>RDQHFDIKNLITKYIDDKIINITVMDFVKSLPQINRNNYQANRLPFEMLRSYAYLIEEKYRGRS</sequence>
<gene>
    <name evidence="1" type="ORF">OTI717_LOCUS42599</name>
</gene>
<reference evidence="1" key="1">
    <citation type="submission" date="2021-02" db="EMBL/GenBank/DDBJ databases">
        <authorList>
            <person name="Nowell W R."/>
        </authorList>
    </citation>
    <scope>NUCLEOTIDE SEQUENCE</scope>
</reference>
<protein>
    <submittedName>
        <fullName evidence="1">Uncharacterized protein</fullName>
    </submittedName>
</protein>
<evidence type="ECO:0000313" key="2">
    <source>
        <dbReference type="Proteomes" id="UP000663823"/>
    </source>
</evidence>
<organism evidence="1 2">
    <name type="scientific">Rotaria sordida</name>
    <dbReference type="NCBI Taxonomy" id="392033"/>
    <lineage>
        <taxon>Eukaryota</taxon>
        <taxon>Metazoa</taxon>
        <taxon>Spiralia</taxon>
        <taxon>Gnathifera</taxon>
        <taxon>Rotifera</taxon>
        <taxon>Eurotatoria</taxon>
        <taxon>Bdelloidea</taxon>
        <taxon>Philodinida</taxon>
        <taxon>Philodinidae</taxon>
        <taxon>Rotaria</taxon>
    </lineage>
</organism>
<dbReference type="AlphaFoldDB" id="A0A820IZT9"/>